<reference evidence="2" key="1">
    <citation type="journal article" date="2015" name="Genome Announc.">
        <title>Draft genome sequence of the fungus Penicillium brasilianum MG11.</title>
        <authorList>
            <person name="Horn F."/>
            <person name="Linde J."/>
            <person name="Mattern D.J."/>
            <person name="Walther G."/>
            <person name="Guthke R."/>
            <person name="Brakhage A.A."/>
            <person name="Valiante V."/>
        </authorList>
    </citation>
    <scope>NUCLEOTIDE SEQUENCE [LARGE SCALE GENOMIC DNA]</scope>
    <source>
        <strain evidence="2">MG11</strain>
    </source>
</reference>
<proteinExistence type="predicted"/>
<keyword evidence="2" id="KW-1185">Reference proteome</keyword>
<organism evidence="1 2">
    <name type="scientific">Penicillium brasilianum</name>
    <dbReference type="NCBI Taxonomy" id="104259"/>
    <lineage>
        <taxon>Eukaryota</taxon>
        <taxon>Fungi</taxon>
        <taxon>Dikarya</taxon>
        <taxon>Ascomycota</taxon>
        <taxon>Pezizomycotina</taxon>
        <taxon>Eurotiomycetes</taxon>
        <taxon>Eurotiomycetidae</taxon>
        <taxon>Eurotiales</taxon>
        <taxon>Aspergillaceae</taxon>
        <taxon>Penicillium</taxon>
    </lineage>
</organism>
<dbReference type="EMBL" id="CDHK01000028">
    <property type="protein sequence ID" value="CEJ62880.1"/>
    <property type="molecule type" value="Genomic_DNA"/>
</dbReference>
<sequence length="185" mass="20863">MVVMHGAEPDETSMGLYAEWLQMFPPKPSRPSDIYSMPESAAASPEEDCAFDYTDEQSCVEEHQDTMEEYHQEQTEAEDQTADTLGVAYDGTGTIPGDSLRDPRLMSKVFTDLDSRVRGVEEQFLEQNAWNGNMQQNMENMAHGYDEIQILKKTIATLQEKVAALSLARNGTVERRPGRPKRPTQ</sequence>
<evidence type="ECO:0000313" key="2">
    <source>
        <dbReference type="Proteomes" id="UP000042958"/>
    </source>
</evidence>
<dbReference type="AlphaFoldDB" id="A0A0F7U518"/>
<accession>A0A0F7U518</accession>
<dbReference type="Proteomes" id="UP000042958">
    <property type="component" value="Unassembled WGS sequence"/>
</dbReference>
<dbReference type="OrthoDB" id="4274110at2759"/>
<gene>
    <name evidence="1" type="ORF">PMG11_11365</name>
</gene>
<evidence type="ECO:0000313" key="1">
    <source>
        <dbReference type="EMBL" id="CEJ62880.1"/>
    </source>
</evidence>
<name>A0A0F7U518_PENBI</name>
<protein>
    <submittedName>
        <fullName evidence="1">Uncharacterized protein</fullName>
    </submittedName>
</protein>